<feature type="region of interest" description="Disordered" evidence="1">
    <location>
        <begin position="178"/>
        <end position="211"/>
    </location>
</feature>
<gene>
    <name evidence="2" type="ORF">PHLCEN_2v10567</name>
</gene>
<dbReference type="Gene3D" id="2.130.10.10">
    <property type="entry name" value="YVTN repeat-like/Quinoprotein amine dehydrogenase"/>
    <property type="match status" value="1"/>
</dbReference>
<dbReference type="InterPro" id="IPR036322">
    <property type="entry name" value="WD40_repeat_dom_sf"/>
</dbReference>
<comment type="caution">
    <text evidence="2">The sequence shown here is derived from an EMBL/GenBank/DDBJ whole genome shotgun (WGS) entry which is preliminary data.</text>
</comment>
<organism evidence="2 3">
    <name type="scientific">Hermanssonia centrifuga</name>
    <dbReference type="NCBI Taxonomy" id="98765"/>
    <lineage>
        <taxon>Eukaryota</taxon>
        <taxon>Fungi</taxon>
        <taxon>Dikarya</taxon>
        <taxon>Basidiomycota</taxon>
        <taxon>Agaricomycotina</taxon>
        <taxon>Agaricomycetes</taxon>
        <taxon>Polyporales</taxon>
        <taxon>Meruliaceae</taxon>
        <taxon>Hermanssonia</taxon>
    </lineage>
</organism>
<dbReference type="AlphaFoldDB" id="A0A2R6NMN1"/>
<name>A0A2R6NMN1_9APHY</name>
<dbReference type="OrthoDB" id="972532at2759"/>
<sequence length="211" mass="23643">MPTARLCLRPFRQAPSQLWELVLERNNQDLVLRHTYMPKVPTTFAGLPSIFGGSHDQLILRASTAGDIYVWDRDSATLLHQIHVPTRLGHLTSFAWNRAASDSWMFVTGSHEGAVYIWTTPTDEVPGLSFPLPLVSTPDSMSRSSRPWSLSRAGTTSTYGFGEHTESPLGHGIFADRNRRTRSTFTEDSEVTMGDNDSPMRSGFRRVETFS</sequence>
<dbReference type="STRING" id="98765.A0A2R6NMN1"/>
<dbReference type="Proteomes" id="UP000186601">
    <property type="component" value="Unassembled WGS sequence"/>
</dbReference>
<evidence type="ECO:0000313" key="2">
    <source>
        <dbReference type="EMBL" id="PSR73648.1"/>
    </source>
</evidence>
<proteinExistence type="predicted"/>
<evidence type="ECO:0000313" key="3">
    <source>
        <dbReference type="Proteomes" id="UP000186601"/>
    </source>
</evidence>
<accession>A0A2R6NMN1</accession>
<reference evidence="2 3" key="1">
    <citation type="submission" date="2018-02" db="EMBL/GenBank/DDBJ databases">
        <title>Genome sequence of the basidiomycete white-rot fungus Phlebia centrifuga.</title>
        <authorList>
            <person name="Granchi Z."/>
            <person name="Peng M."/>
            <person name="de Vries R.P."/>
            <person name="Hilden K."/>
            <person name="Makela M.R."/>
            <person name="Grigoriev I."/>
            <person name="Riley R."/>
        </authorList>
    </citation>
    <scope>NUCLEOTIDE SEQUENCE [LARGE SCALE GENOMIC DNA]</scope>
    <source>
        <strain evidence="2 3">FBCC195</strain>
    </source>
</reference>
<keyword evidence="3" id="KW-1185">Reference proteome</keyword>
<protein>
    <submittedName>
        <fullName evidence="2">Uncharacterized protein</fullName>
    </submittedName>
</protein>
<dbReference type="EMBL" id="MLYV02001069">
    <property type="protein sequence ID" value="PSR73648.1"/>
    <property type="molecule type" value="Genomic_DNA"/>
</dbReference>
<dbReference type="SUPFAM" id="SSF50978">
    <property type="entry name" value="WD40 repeat-like"/>
    <property type="match status" value="1"/>
</dbReference>
<dbReference type="InterPro" id="IPR015943">
    <property type="entry name" value="WD40/YVTN_repeat-like_dom_sf"/>
</dbReference>
<evidence type="ECO:0000256" key="1">
    <source>
        <dbReference type="SAM" id="MobiDB-lite"/>
    </source>
</evidence>